<evidence type="ECO:0000313" key="5">
    <source>
        <dbReference type="Proteomes" id="UP001501237"/>
    </source>
</evidence>
<dbReference type="PANTHER" id="PTHR43477">
    <property type="entry name" value="DIHYDROANTICAPSIN 7-DEHYDROGENASE"/>
    <property type="match status" value="1"/>
</dbReference>
<evidence type="ECO:0000313" key="4">
    <source>
        <dbReference type="EMBL" id="GAA3243535.1"/>
    </source>
</evidence>
<feature type="domain" description="Ketoreductase" evidence="3">
    <location>
        <begin position="2"/>
        <end position="183"/>
    </location>
</feature>
<accession>A0ABP6QMU4</accession>
<keyword evidence="2" id="KW-0560">Oxidoreductase</keyword>
<comment type="caution">
    <text evidence="4">The sequence shown here is derived from an EMBL/GenBank/DDBJ whole genome shotgun (WGS) entry which is preliminary data.</text>
</comment>
<organism evidence="4 5">
    <name type="scientific">Actinocorallia longicatena</name>
    <dbReference type="NCBI Taxonomy" id="111803"/>
    <lineage>
        <taxon>Bacteria</taxon>
        <taxon>Bacillati</taxon>
        <taxon>Actinomycetota</taxon>
        <taxon>Actinomycetes</taxon>
        <taxon>Streptosporangiales</taxon>
        <taxon>Thermomonosporaceae</taxon>
        <taxon>Actinocorallia</taxon>
    </lineage>
</organism>
<dbReference type="SMART" id="SM00822">
    <property type="entry name" value="PKS_KR"/>
    <property type="match status" value="1"/>
</dbReference>
<dbReference type="SUPFAM" id="SSF51735">
    <property type="entry name" value="NAD(P)-binding Rossmann-fold domains"/>
    <property type="match status" value="1"/>
</dbReference>
<evidence type="ECO:0000256" key="2">
    <source>
        <dbReference type="ARBA" id="ARBA00023002"/>
    </source>
</evidence>
<dbReference type="InterPro" id="IPR036291">
    <property type="entry name" value="NAD(P)-bd_dom_sf"/>
</dbReference>
<sequence length="237" mass="23784">MERVVIIGGTSGIGLATAARLARTGREVVITGRDEARLEGALKELGAGVSGRAADARDAGAMRALFAGLGSVDHVVITVTGRQGVGPLAELTPETLREAVENKLVAQVLAAQAALPVLAGNGSLTFVSASSAGAAYPGVAGVAAVNGAIEAMVPGLAVELAPRRVNAVSPGVIDTPWWDWLGEEARPAVLDSFAASTAVGRVGLPDDVARAIEYLVDGGFTTGTVLTVDGGGRLKVA</sequence>
<protein>
    <submittedName>
        <fullName evidence="4">SDR family oxidoreductase</fullName>
    </submittedName>
</protein>
<proteinExistence type="inferred from homology"/>
<dbReference type="InterPro" id="IPR002347">
    <property type="entry name" value="SDR_fam"/>
</dbReference>
<evidence type="ECO:0000256" key="1">
    <source>
        <dbReference type="ARBA" id="ARBA00006484"/>
    </source>
</evidence>
<dbReference type="InterPro" id="IPR051122">
    <property type="entry name" value="SDR_DHRS6-like"/>
</dbReference>
<dbReference type="PANTHER" id="PTHR43477:SF1">
    <property type="entry name" value="DIHYDROANTICAPSIN 7-DEHYDROGENASE"/>
    <property type="match status" value="1"/>
</dbReference>
<dbReference type="InterPro" id="IPR057326">
    <property type="entry name" value="KR_dom"/>
</dbReference>
<dbReference type="PRINTS" id="PR00081">
    <property type="entry name" value="GDHRDH"/>
</dbReference>
<keyword evidence="5" id="KW-1185">Reference proteome</keyword>
<gene>
    <name evidence="4" type="ORF">GCM10010468_81620</name>
</gene>
<dbReference type="Proteomes" id="UP001501237">
    <property type="component" value="Unassembled WGS sequence"/>
</dbReference>
<dbReference type="RefSeq" id="WP_344840161.1">
    <property type="nucleotide sequence ID" value="NZ_BAAAUV010000059.1"/>
</dbReference>
<dbReference type="Pfam" id="PF13561">
    <property type="entry name" value="adh_short_C2"/>
    <property type="match status" value="1"/>
</dbReference>
<comment type="similarity">
    <text evidence="1">Belongs to the short-chain dehydrogenases/reductases (SDR) family.</text>
</comment>
<evidence type="ECO:0000259" key="3">
    <source>
        <dbReference type="SMART" id="SM00822"/>
    </source>
</evidence>
<reference evidence="5" key="1">
    <citation type="journal article" date="2019" name="Int. J. Syst. Evol. Microbiol.">
        <title>The Global Catalogue of Microorganisms (GCM) 10K type strain sequencing project: providing services to taxonomists for standard genome sequencing and annotation.</title>
        <authorList>
            <consortium name="The Broad Institute Genomics Platform"/>
            <consortium name="The Broad Institute Genome Sequencing Center for Infectious Disease"/>
            <person name="Wu L."/>
            <person name="Ma J."/>
        </authorList>
    </citation>
    <scope>NUCLEOTIDE SEQUENCE [LARGE SCALE GENOMIC DNA]</scope>
    <source>
        <strain evidence="5">JCM 9377</strain>
    </source>
</reference>
<dbReference type="EMBL" id="BAAAUV010000059">
    <property type="protein sequence ID" value="GAA3243535.1"/>
    <property type="molecule type" value="Genomic_DNA"/>
</dbReference>
<name>A0ABP6QMU4_9ACTN</name>
<dbReference type="Gene3D" id="3.40.50.720">
    <property type="entry name" value="NAD(P)-binding Rossmann-like Domain"/>
    <property type="match status" value="1"/>
</dbReference>